<feature type="transmembrane region" description="Helical" evidence="1">
    <location>
        <begin position="355"/>
        <end position="378"/>
    </location>
</feature>
<dbReference type="Pfam" id="PF05684">
    <property type="entry name" value="DUF819"/>
    <property type="match status" value="1"/>
</dbReference>
<dbReference type="EMBL" id="FOAP01000001">
    <property type="protein sequence ID" value="SEK28940.1"/>
    <property type="molecule type" value="Genomic_DNA"/>
</dbReference>
<evidence type="ECO:0000256" key="1">
    <source>
        <dbReference type="SAM" id="Phobius"/>
    </source>
</evidence>
<evidence type="ECO:0000313" key="2">
    <source>
        <dbReference type="EMBL" id="SEK28940.1"/>
    </source>
</evidence>
<reference evidence="3" key="1">
    <citation type="submission" date="2016-10" db="EMBL/GenBank/DDBJ databases">
        <authorList>
            <person name="Varghese N."/>
            <person name="Submissions S."/>
        </authorList>
    </citation>
    <scope>NUCLEOTIDE SEQUENCE [LARGE SCALE GENOMIC DNA]</scope>
    <source>
        <strain evidence="3">DSM 17044</strain>
    </source>
</reference>
<feature type="transmembrane region" description="Helical" evidence="1">
    <location>
        <begin position="291"/>
        <end position="311"/>
    </location>
</feature>
<evidence type="ECO:0000313" key="3">
    <source>
        <dbReference type="Proteomes" id="UP000182719"/>
    </source>
</evidence>
<feature type="transmembrane region" description="Helical" evidence="1">
    <location>
        <begin position="210"/>
        <end position="230"/>
    </location>
</feature>
<feature type="transmembrane region" description="Helical" evidence="1">
    <location>
        <begin position="323"/>
        <end position="343"/>
    </location>
</feature>
<dbReference type="AlphaFoldDB" id="A0A1H7FXL3"/>
<dbReference type="Proteomes" id="UP000182719">
    <property type="component" value="Unassembled WGS sequence"/>
</dbReference>
<dbReference type="PANTHER" id="PTHR34289">
    <property type="entry name" value="PROTEIN, PUTATIVE (DUF819)-RELATED"/>
    <property type="match status" value="1"/>
</dbReference>
<accession>A0A1H7FXL3</accession>
<feature type="transmembrane region" description="Helical" evidence="1">
    <location>
        <begin position="88"/>
        <end position="110"/>
    </location>
</feature>
<keyword evidence="3" id="KW-1185">Reference proteome</keyword>
<organism evidence="2 3">
    <name type="scientific">Stigmatella aurantiaca</name>
    <dbReference type="NCBI Taxonomy" id="41"/>
    <lineage>
        <taxon>Bacteria</taxon>
        <taxon>Pseudomonadati</taxon>
        <taxon>Myxococcota</taxon>
        <taxon>Myxococcia</taxon>
        <taxon>Myxococcales</taxon>
        <taxon>Cystobacterineae</taxon>
        <taxon>Archangiaceae</taxon>
        <taxon>Stigmatella</taxon>
    </lineage>
</organism>
<feature type="transmembrane region" description="Helical" evidence="1">
    <location>
        <begin position="265"/>
        <end position="285"/>
    </location>
</feature>
<keyword evidence="1" id="KW-0472">Membrane</keyword>
<dbReference type="PANTHER" id="PTHR34289:SF8">
    <property type="entry name" value="DUF819 DOMAIN-CONTAINING PROTEIN"/>
    <property type="match status" value="1"/>
</dbReference>
<keyword evidence="1" id="KW-0812">Transmembrane</keyword>
<feature type="transmembrane region" description="Helical" evidence="1">
    <location>
        <begin position="59"/>
        <end position="76"/>
    </location>
</feature>
<name>A0A1H7FXL3_STIAU</name>
<keyword evidence="1" id="KW-1133">Transmembrane helix</keyword>
<feature type="transmembrane region" description="Helical" evidence="1">
    <location>
        <begin position="117"/>
        <end position="138"/>
    </location>
</feature>
<gene>
    <name evidence="2" type="ORF">SAMN05444354_101198</name>
</gene>
<protein>
    <submittedName>
        <fullName evidence="2">Uncharacterized membrane protein</fullName>
    </submittedName>
</protein>
<proteinExistence type="predicted"/>
<sequence>MAMTALQVVFFLLFPLLAIRMGERFRVARILGPVTLCYLAGFLSANLPGVKLSQAASMQVSEVAVPLAIPLLLFSANVRGWPKLARPLLISFSLACVSAVLAAGLVGWGFRGETPEWWKIAGMLVGVYVGGTANMAAIGRVLEAHNETFILLNTADLAAGGVYLIFLLTFAQRVLLRFMRPFTALAHAEPFAHPGESLGTWTKSHLRDMALGFGLSGVLVAVGLGATLLVFQKLEAGPALLLITSLGIAVSLSKRVHALVGTYELGEYVLLVFCVAMGSLADLRMLSGGSVTLLLFVVAVMGLAIVLHVALSALCRIDVDSTLVCSTATIYGPALIGPVTAALRNRALVGPGLTLGLAGLALGNYLGLATAWGLRWLAGE</sequence>
<feature type="transmembrane region" description="Helical" evidence="1">
    <location>
        <begin position="150"/>
        <end position="171"/>
    </location>
</feature>
<feature type="transmembrane region" description="Helical" evidence="1">
    <location>
        <begin position="28"/>
        <end position="47"/>
    </location>
</feature>
<dbReference type="InterPro" id="IPR008537">
    <property type="entry name" value="DUF819"/>
</dbReference>